<evidence type="ECO:0000256" key="9">
    <source>
        <dbReference type="ARBA" id="ARBA00023239"/>
    </source>
</evidence>
<evidence type="ECO:0000256" key="12">
    <source>
        <dbReference type="HAMAP-Rule" id="MF_00662"/>
    </source>
</evidence>
<keyword evidence="6 12" id="KW-0472">Membrane</keyword>
<keyword evidence="9 12" id="KW-0456">Lyase</keyword>
<dbReference type="Pfam" id="PF02666">
    <property type="entry name" value="PS_Dcarbxylase"/>
    <property type="match status" value="1"/>
</dbReference>
<feature type="chain" id="PRO_5023525220" description="Phosphatidylserine decarboxylase alpha chain" evidence="12">
    <location>
        <begin position="226"/>
        <end position="259"/>
    </location>
</feature>
<feature type="chain" id="PRO_5023525219" description="Phosphatidylserine decarboxylase beta chain" evidence="12">
    <location>
        <begin position="1"/>
        <end position="225"/>
    </location>
</feature>
<dbReference type="PANTHER" id="PTHR10067:SF6">
    <property type="entry name" value="PHOSPHATIDYLSERINE DECARBOXYLASE PROENZYME, MITOCHONDRIAL"/>
    <property type="match status" value="1"/>
</dbReference>
<dbReference type="PANTHER" id="PTHR10067">
    <property type="entry name" value="PHOSPHATIDYLSERINE DECARBOXYLASE"/>
    <property type="match status" value="1"/>
</dbReference>
<evidence type="ECO:0000256" key="6">
    <source>
        <dbReference type="ARBA" id="ARBA00023136"/>
    </source>
</evidence>
<feature type="active site" description="Schiff-base intermediate with substrate; via pyruvic acid; for decarboxylase activity" evidence="12">
    <location>
        <position position="226"/>
    </location>
</feature>
<dbReference type="InterPro" id="IPR033177">
    <property type="entry name" value="PSD-B"/>
</dbReference>
<evidence type="ECO:0000256" key="8">
    <source>
        <dbReference type="ARBA" id="ARBA00023209"/>
    </source>
</evidence>
<keyword evidence="3 12" id="KW-0444">Lipid biosynthesis</keyword>
<dbReference type="OrthoDB" id="9802030at2"/>
<dbReference type="GO" id="GO:0006646">
    <property type="term" value="P:phosphatidylethanolamine biosynthetic process"/>
    <property type="evidence" value="ECO:0007669"/>
    <property type="project" value="UniProtKB-UniRule"/>
</dbReference>
<evidence type="ECO:0000256" key="4">
    <source>
        <dbReference type="ARBA" id="ARBA00022793"/>
    </source>
</evidence>
<evidence type="ECO:0000313" key="14">
    <source>
        <dbReference type="Proteomes" id="UP000315711"/>
    </source>
</evidence>
<keyword evidence="8 12" id="KW-0594">Phospholipid biosynthesis</keyword>
<evidence type="ECO:0000256" key="3">
    <source>
        <dbReference type="ARBA" id="ARBA00022516"/>
    </source>
</evidence>
<comment type="catalytic activity">
    <reaction evidence="12">
        <text>a 1,2-diacyl-sn-glycero-3-phospho-L-serine + H(+) = a 1,2-diacyl-sn-glycero-3-phosphoethanolamine + CO2</text>
        <dbReference type="Rhea" id="RHEA:20828"/>
        <dbReference type="ChEBI" id="CHEBI:15378"/>
        <dbReference type="ChEBI" id="CHEBI:16526"/>
        <dbReference type="ChEBI" id="CHEBI:57262"/>
        <dbReference type="ChEBI" id="CHEBI:64612"/>
        <dbReference type="EC" id="4.1.1.65"/>
    </reaction>
</comment>
<comment type="subcellular location">
    <subcellularLocation>
        <location evidence="12">Cell membrane</location>
        <topology evidence="12">Peripheral membrane protein</topology>
    </subcellularLocation>
</comment>
<proteinExistence type="inferred from homology"/>
<keyword evidence="2 12" id="KW-1003">Cell membrane</keyword>
<evidence type="ECO:0000256" key="10">
    <source>
        <dbReference type="ARBA" id="ARBA00023264"/>
    </source>
</evidence>
<keyword evidence="10 12" id="KW-1208">Phospholipid metabolism</keyword>
<feature type="modified residue" description="Pyruvic acid (Ser); by autocatalysis" evidence="12">
    <location>
        <position position="226"/>
    </location>
</feature>
<dbReference type="Proteomes" id="UP000315711">
    <property type="component" value="Unassembled WGS sequence"/>
</dbReference>
<dbReference type="NCBIfam" id="TIGR00163">
    <property type="entry name" value="PS_decarb"/>
    <property type="match status" value="1"/>
</dbReference>
<feature type="active site" description="Charge relay system; for autoendoproteolytic cleavage activity" evidence="12">
    <location>
        <position position="86"/>
    </location>
</feature>
<comment type="similarity">
    <text evidence="12">Belongs to the phosphatidylserine decarboxylase family. PSD-B subfamily. Prokaryotic type I sub-subfamily.</text>
</comment>
<feature type="active site" description="Charge relay system; for autoendoproteolytic cleavage activity" evidence="12">
    <location>
        <position position="226"/>
    </location>
</feature>
<dbReference type="AlphaFoldDB" id="A0A562QI60"/>
<evidence type="ECO:0000256" key="2">
    <source>
        <dbReference type="ARBA" id="ARBA00022475"/>
    </source>
</evidence>
<keyword evidence="7 12" id="KW-0865">Zymogen</keyword>
<comment type="function">
    <text evidence="12">Catalyzes the formation of phosphatidylethanolamine (PtdEtn) from phosphatidylserine (PtdSer).</text>
</comment>
<comment type="caution">
    <text evidence="13">The sequence shown here is derived from an EMBL/GenBank/DDBJ whole genome shotgun (WGS) entry which is preliminary data.</text>
</comment>
<keyword evidence="5 12" id="KW-0443">Lipid metabolism</keyword>
<feature type="active site" description="Charge relay system; for autoendoproteolytic cleavage activity" evidence="12">
    <location>
        <position position="142"/>
    </location>
</feature>
<comment type="pathway">
    <text evidence="12">Phospholipid metabolism; phosphatidylethanolamine biosynthesis; phosphatidylethanolamine from CDP-diacylglycerol: step 2/2.</text>
</comment>
<dbReference type="GO" id="GO:0005886">
    <property type="term" value="C:plasma membrane"/>
    <property type="evidence" value="ECO:0007669"/>
    <property type="project" value="UniProtKB-SubCell"/>
</dbReference>
<gene>
    <name evidence="12" type="primary">psd</name>
    <name evidence="13" type="ORF">IQ10_02248</name>
</gene>
<dbReference type="RefSeq" id="WP_144450547.1">
    <property type="nucleotide sequence ID" value="NZ_VLKZ01000005.1"/>
</dbReference>
<keyword evidence="11 12" id="KW-0670">Pyruvate</keyword>
<dbReference type="UniPathway" id="UPA00558">
    <property type="reaction ID" value="UER00616"/>
</dbReference>
<protein>
    <recommendedName>
        <fullName evidence="12">Phosphatidylserine decarboxylase proenzyme</fullName>
        <ecNumber evidence="12">4.1.1.65</ecNumber>
    </recommendedName>
    <component>
        <recommendedName>
            <fullName evidence="12">Phosphatidylserine decarboxylase alpha chain</fullName>
        </recommendedName>
    </component>
    <component>
        <recommendedName>
            <fullName evidence="12">Phosphatidylserine decarboxylase beta chain</fullName>
        </recommendedName>
    </component>
</protein>
<evidence type="ECO:0000313" key="13">
    <source>
        <dbReference type="EMBL" id="TWI56353.1"/>
    </source>
</evidence>
<keyword evidence="14" id="KW-1185">Reference proteome</keyword>
<evidence type="ECO:0000256" key="5">
    <source>
        <dbReference type="ARBA" id="ARBA00023098"/>
    </source>
</evidence>
<sequence length="259" mass="29374">MRTVFYRACIELTNHRFSSRLLKAFSRSKLSKRFVRSFSNTFGLNEKEMGRSIKEYEHLHDLFVRHLKPGSRPIDQSPNSIISPVDGVIAQAGKLESDTLFKVKGQTYSISEMLGSTEAAERYRNGVYIILYLSPSHYHRIHSPIDGEIERQWTLGSQSYPVNDWGLRFGKRPLSRNYRVVTELNVKGEHMVIVKVGAMNINTIELTHPFNTLKKGEEIGYFSFGSTVVLVAEDGLISIDTLVKSGEIKMGQKIGVCNE</sequence>
<dbReference type="EC" id="4.1.1.65" evidence="12"/>
<dbReference type="InterPro" id="IPR003817">
    <property type="entry name" value="PS_Dcarbxylase"/>
</dbReference>
<reference evidence="13 14" key="1">
    <citation type="journal article" date="2015" name="Stand. Genomic Sci.">
        <title>Genomic Encyclopedia of Bacterial and Archaeal Type Strains, Phase III: the genomes of soil and plant-associated and newly described type strains.</title>
        <authorList>
            <person name="Whitman W.B."/>
            <person name="Woyke T."/>
            <person name="Klenk H.P."/>
            <person name="Zhou Y."/>
            <person name="Lilburn T.G."/>
            <person name="Beck B.J."/>
            <person name="De Vos P."/>
            <person name="Vandamme P."/>
            <person name="Eisen J.A."/>
            <person name="Garrity G."/>
            <person name="Hugenholtz P."/>
            <person name="Kyrpides N.C."/>
        </authorList>
    </citation>
    <scope>NUCLEOTIDE SEQUENCE [LARGE SCALE GENOMIC DNA]</scope>
    <source>
        <strain evidence="13 14">CGMCC 1.10116</strain>
    </source>
</reference>
<comment type="PTM">
    <text evidence="12">Is synthesized initially as an inactive proenzyme. Formation of the active enzyme involves a self-maturation process in which the active site pyruvoyl group is generated from an internal serine residue via an autocatalytic post-translational modification. Two non-identical subunits are generated from the proenzyme in this reaction, and the pyruvate is formed at the N-terminus of the alpha chain, which is derived from the carboxyl end of the proenzyme. The autoendoproteolytic cleavage occurs by a canonical serine protease mechanism, in which the side chain hydroxyl group of the serine supplies its oxygen atom to form the C-terminus of the beta chain, while the remainder of the serine residue undergoes an oxidative deamination to produce ammonia and the pyruvoyl prosthetic group on the alpha chain. During this reaction, the Ser that is part of the protease active site of the proenzyme becomes the pyruvoyl prosthetic group, which constitutes an essential element of the active site of the mature decarboxylase.</text>
</comment>
<organism evidence="13 14">
    <name type="scientific">Halalkalibacter nanhaiisediminis</name>
    <dbReference type="NCBI Taxonomy" id="688079"/>
    <lineage>
        <taxon>Bacteria</taxon>
        <taxon>Bacillati</taxon>
        <taxon>Bacillota</taxon>
        <taxon>Bacilli</taxon>
        <taxon>Bacillales</taxon>
        <taxon>Bacillaceae</taxon>
        <taxon>Halalkalibacter</taxon>
    </lineage>
</organism>
<dbReference type="HAMAP" id="MF_00662">
    <property type="entry name" value="PS_decarb_PSD_B_type1"/>
    <property type="match status" value="1"/>
</dbReference>
<dbReference type="GO" id="GO:0004609">
    <property type="term" value="F:phosphatidylserine decarboxylase activity"/>
    <property type="evidence" value="ECO:0007669"/>
    <property type="project" value="UniProtKB-UniRule"/>
</dbReference>
<dbReference type="EMBL" id="VLKZ01000005">
    <property type="protein sequence ID" value="TWI56353.1"/>
    <property type="molecule type" value="Genomic_DNA"/>
</dbReference>
<evidence type="ECO:0000256" key="1">
    <source>
        <dbReference type="ARBA" id="ARBA00005189"/>
    </source>
</evidence>
<evidence type="ECO:0000256" key="11">
    <source>
        <dbReference type="ARBA" id="ARBA00023317"/>
    </source>
</evidence>
<comment type="pathway">
    <text evidence="1">Lipid metabolism.</text>
</comment>
<comment type="subunit">
    <text evidence="12">Heterodimer of a large membrane-associated beta subunit and a small pyruvoyl-containing alpha subunit.</text>
</comment>
<keyword evidence="4 12" id="KW-0210">Decarboxylase</keyword>
<dbReference type="InterPro" id="IPR033178">
    <property type="entry name" value="PSD_type1_pro"/>
</dbReference>
<dbReference type="NCBIfam" id="NF002853">
    <property type="entry name" value="PRK03140.1"/>
    <property type="match status" value="1"/>
</dbReference>
<evidence type="ECO:0000256" key="7">
    <source>
        <dbReference type="ARBA" id="ARBA00023145"/>
    </source>
</evidence>
<feature type="site" description="Cleavage (non-hydrolytic); by autocatalysis" evidence="12">
    <location>
        <begin position="225"/>
        <end position="226"/>
    </location>
</feature>
<accession>A0A562QI60</accession>
<comment type="cofactor">
    <cofactor evidence="12">
        <name>pyruvate</name>
        <dbReference type="ChEBI" id="CHEBI:15361"/>
    </cofactor>
    <text evidence="12">Binds 1 pyruvoyl group covalently per subunit.</text>
</comment>
<name>A0A562QI60_9BACI</name>